<organism evidence="1 2">
    <name type="scientific">Micromonospora parva</name>
    <dbReference type="NCBI Taxonomy" id="1464048"/>
    <lineage>
        <taxon>Bacteria</taxon>
        <taxon>Bacillati</taxon>
        <taxon>Actinomycetota</taxon>
        <taxon>Actinomycetes</taxon>
        <taxon>Micromonosporales</taxon>
        <taxon>Micromonosporaceae</taxon>
        <taxon>Micromonospora</taxon>
    </lineage>
</organism>
<dbReference type="RefSeq" id="WP_387218058.1">
    <property type="nucleotide sequence ID" value="NZ_JBIAZM010000002.1"/>
</dbReference>
<evidence type="ECO:0000313" key="2">
    <source>
        <dbReference type="Proteomes" id="UP001602287"/>
    </source>
</evidence>
<evidence type="ECO:0000313" key="1">
    <source>
        <dbReference type="EMBL" id="MFF5198867.1"/>
    </source>
</evidence>
<comment type="caution">
    <text evidence="1">The sequence shown here is derived from an EMBL/GenBank/DDBJ whole genome shotgun (WGS) entry which is preliminary data.</text>
</comment>
<sequence length="208" mass="22856">MNAFPNWLDLLELVRAAGEINARNGTPLPTYDELWAAARRSQRVVLPEQIDDDLLAELRDAFNDGQQPTRIDMQAVVLEIVRQGHHAHIDHSGGNTATIYAGSQHTEQNGDARWAVTAGPGWFARPDHREPVADTSEFHIGPDDGVWTIAVPDHTSPTEVAALIVAAIEQVAEGHARLSDFPPLLVHIHDHDQSDAAEEEPARGHLHD</sequence>
<name>A0ABW6VQU8_9ACTN</name>
<keyword evidence="2" id="KW-1185">Reference proteome</keyword>
<gene>
    <name evidence="1" type="ORF">ACFY3B_04575</name>
</gene>
<proteinExistence type="predicted"/>
<protein>
    <submittedName>
        <fullName evidence="1">Uncharacterized protein</fullName>
    </submittedName>
</protein>
<accession>A0ABW6VQU8</accession>
<dbReference type="Proteomes" id="UP001602287">
    <property type="component" value="Unassembled WGS sequence"/>
</dbReference>
<reference evidence="1 2" key="1">
    <citation type="submission" date="2024-10" db="EMBL/GenBank/DDBJ databases">
        <title>The Natural Products Discovery Center: Release of the First 8490 Sequenced Strains for Exploring Actinobacteria Biosynthetic Diversity.</title>
        <authorList>
            <person name="Kalkreuter E."/>
            <person name="Kautsar S.A."/>
            <person name="Yang D."/>
            <person name="Bader C.D."/>
            <person name="Teijaro C.N."/>
            <person name="Fluegel L."/>
            <person name="Davis C.M."/>
            <person name="Simpson J.R."/>
            <person name="Lauterbach L."/>
            <person name="Steele A.D."/>
            <person name="Gui C."/>
            <person name="Meng S."/>
            <person name="Li G."/>
            <person name="Viehrig K."/>
            <person name="Ye F."/>
            <person name="Su P."/>
            <person name="Kiefer A.F."/>
            <person name="Nichols A."/>
            <person name="Cepeda A.J."/>
            <person name="Yan W."/>
            <person name="Fan B."/>
            <person name="Jiang Y."/>
            <person name="Adhikari A."/>
            <person name="Zheng C.-J."/>
            <person name="Schuster L."/>
            <person name="Cowan T.M."/>
            <person name="Smanski M.J."/>
            <person name="Chevrette M.G."/>
            <person name="De Carvalho L.P.S."/>
            <person name="Shen B."/>
        </authorList>
    </citation>
    <scope>NUCLEOTIDE SEQUENCE [LARGE SCALE GENOMIC DNA]</scope>
    <source>
        <strain evidence="1 2">NPDC000140</strain>
    </source>
</reference>
<dbReference type="EMBL" id="JBIAZM010000002">
    <property type="protein sequence ID" value="MFF5198867.1"/>
    <property type="molecule type" value="Genomic_DNA"/>
</dbReference>